<reference evidence="2" key="1">
    <citation type="submission" date="2020-05" db="EMBL/GenBank/DDBJ databases">
        <authorList>
            <person name="Chiriac C."/>
            <person name="Salcher M."/>
            <person name="Ghai R."/>
            <person name="Kavagutti S V."/>
        </authorList>
    </citation>
    <scope>NUCLEOTIDE SEQUENCE</scope>
</reference>
<keyword evidence="1" id="KW-0472">Membrane</keyword>
<protein>
    <submittedName>
        <fullName evidence="2">Unannotated protein</fullName>
    </submittedName>
</protein>
<name>A0A6J7DQY7_9ZZZZ</name>
<dbReference type="AlphaFoldDB" id="A0A6J7DQY7"/>
<proteinExistence type="predicted"/>
<organism evidence="2">
    <name type="scientific">freshwater metagenome</name>
    <dbReference type="NCBI Taxonomy" id="449393"/>
    <lineage>
        <taxon>unclassified sequences</taxon>
        <taxon>metagenomes</taxon>
        <taxon>ecological metagenomes</taxon>
    </lineage>
</organism>
<accession>A0A6J7DQY7</accession>
<dbReference type="EMBL" id="CAFBLQ010000079">
    <property type="protein sequence ID" value="CAB4872966.1"/>
    <property type="molecule type" value="Genomic_DNA"/>
</dbReference>
<keyword evidence="1" id="KW-1133">Transmembrane helix</keyword>
<keyword evidence="1" id="KW-0812">Transmembrane</keyword>
<gene>
    <name evidence="2" type="ORF">UFOPK3423_00844</name>
</gene>
<evidence type="ECO:0000256" key="1">
    <source>
        <dbReference type="SAM" id="Phobius"/>
    </source>
</evidence>
<evidence type="ECO:0000313" key="2">
    <source>
        <dbReference type="EMBL" id="CAB4872966.1"/>
    </source>
</evidence>
<feature type="transmembrane region" description="Helical" evidence="1">
    <location>
        <begin position="29"/>
        <end position="49"/>
    </location>
</feature>
<sequence length="50" mass="5475">MEDRDPGSPSGWERLLAPLRSEDAAFRSVLWVLVACVVIAVIAVILRAIL</sequence>